<dbReference type="GO" id="GO:0004725">
    <property type="term" value="F:protein tyrosine phosphatase activity"/>
    <property type="evidence" value="ECO:0007669"/>
    <property type="project" value="TreeGrafter"/>
</dbReference>
<dbReference type="InterPro" id="IPR000387">
    <property type="entry name" value="Tyr_Pase_dom"/>
</dbReference>
<feature type="domain" description="Tyrosine specific protein phosphatases" evidence="4">
    <location>
        <begin position="102"/>
        <end position="168"/>
    </location>
</feature>
<dbReference type="GO" id="GO:0005829">
    <property type="term" value="C:cytosol"/>
    <property type="evidence" value="ECO:0007669"/>
    <property type="project" value="TreeGrafter"/>
</dbReference>
<dbReference type="GO" id="GO:0042995">
    <property type="term" value="C:cell projection"/>
    <property type="evidence" value="ECO:0007669"/>
    <property type="project" value="TreeGrafter"/>
</dbReference>
<dbReference type="PANTHER" id="PTHR12305:SF81">
    <property type="entry name" value="PHOSPHATIDYLINOSITOL 3,4,5-TRISPHOSPHATE 3-PHOSPHATASE AND DUAL-SPECIFICITY PROTEIN PHOSPHATASE PTEN"/>
    <property type="match status" value="1"/>
</dbReference>
<feature type="compositionally biased region" description="Polar residues" evidence="3">
    <location>
        <begin position="183"/>
        <end position="196"/>
    </location>
</feature>
<dbReference type="InterPro" id="IPR057023">
    <property type="entry name" value="PTP-SAK"/>
</dbReference>
<name>A0A9W8N1T1_9AGAR</name>
<evidence type="ECO:0000259" key="4">
    <source>
        <dbReference type="PROSITE" id="PS50056"/>
    </source>
</evidence>
<evidence type="ECO:0000256" key="1">
    <source>
        <dbReference type="ARBA" id="ARBA00013015"/>
    </source>
</evidence>
<keyword evidence="2" id="KW-0378">Hydrolase</keyword>
<dbReference type="GO" id="GO:0005634">
    <property type="term" value="C:nucleus"/>
    <property type="evidence" value="ECO:0007669"/>
    <property type="project" value="TreeGrafter"/>
</dbReference>
<dbReference type="InterPro" id="IPR029021">
    <property type="entry name" value="Prot-tyrosine_phosphatase-like"/>
</dbReference>
<dbReference type="Pfam" id="PF22784">
    <property type="entry name" value="PTP-SAK"/>
    <property type="match status" value="1"/>
</dbReference>
<dbReference type="GO" id="GO:0005886">
    <property type="term" value="C:plasma membrane"/>
    <property type="evidence" value="ECO:0007669"/>
    <property type="project" value="TreeGrafter"/>
</dbReference>
<dbReference type="SUPFAM" id="SSF52799">
    <property type="entry name" value="(Phosphotyrosine protein) phosphatases II"/>
    <property type="match status" value="1"/>
</dbReference>
<dbReference type="PROSITE" id="PS51181">
    <property type="entry name" value="PPASE_TENSIN"/>
    <property type="match status" value="1"/>
</dbReference>
<evidence type="ECO:0000313" key="7">
    <source>
        <dbReference type="Proteomes" id="UP001148786"/>
    </source>
</evidence>
<sequence length="235" mass="26140">MTDYIRRIVSGGKARFKDDALKLELDLVYVTDHVIIMGYPASGIEGLYRNRKEDAVRFLEHRHGKNFWIFNFCPIKENSYDAAAFGGRVSRYPFPDHHAPPLAIMPLVAREMNAWLKGSPDRVAVLHCKAGKGRSGTMACTYLLSLDDSPMSPQLQRSYTVKEWAKRRMESAIGTLPADEDTQPTFSETSSTTNPLSPLRETPGPSSDVEGILDIEKGSPPPTATANPESPSRMR</sequence>
<dbReference type="GO" id="GO:0016314">
    <property type="term" value="F:phosphatidylinositol-3,4,5-trisphosphate 3-phosphatase activity"/>
    <property type="evidence" value="ECO:0007669"/>
    <property type="project" value="UniProtKB-EC"/>
</dbReference>
<dbReference type="AlphaFoldDB" id="A0A9W8N1T1"/>
<evidence type="ECO:0000259" key="5">
    <source>
        <dbReference type="PROSITE" id="PS51181"/>
    </source>
</evidence>
<accession>A0A9W8N1T1</accession>
<dbReference type="EMBL" id="JANKHO010000017">
    <property type="protein sequence ID" value="KAJ3517518.1"/>
    <property type="molecule type" value="Genomic_DNA"/>
</dbReference>
<comment type="caution">
    <text evidence="6">The sequence shown here is derived from an EMBL/GenBank/DDBJ whole genome shotgun (WGS) entry which is preliminary data.</text>
</comment>
<dbReference type="PROSITE" id="PS50056">
    <property type="entry name" value="TYR_PHOSPHATASE_2"/>
    <property type="match status" value="1"/>
</dbReference>
<dbReference type="GO" id="GO:0043491">
    <property type="term" value="P:phosphatidylinositol 3-kinase/protein kinase B signal transduction"/>
    <property type="evidence" value="ECO:0007669"/>
    <property type="project" value="TreeGrafter"/>
</dbReference>
<dbReference type="InterPro" id="IPR029023">
    <property type="entry name" value="Tensin_phosphatase"/>
</dbReference>
<keyword evidence="7" id="KW-1185">Reference proteome</keyword>
<dbReference type="OrthoDB" id="5632at2759"/>
<feature type="region of interest" description="Disordered" evidence="3">
    <location>
        <begin position="173"/>
        <end position="235"/>
    </location>
</feature>
<dbReference type="Proteomes" id="UP001148786">
    <property type="component" value="Unassembled WGS sequence"/>
</dbReference>
<dbReference type="GO" id="GO:0051896">
    <property type="term" value="P:regulation of phosphatidylinositol 3-kinase/protein kinase B signal transduction"/>
    <property type="evidence" value="ECO:0007669"/>
    <property type="project" value="TreeGrafter"/>
</dbReference>
<evidence type="ECO:0000256" key="3">
    <source>
        <dbReference type="SAM" id="MobiDB-lite"/>
    </source>
</evidence>
<dbReference type="InterPro" id="IPR016130">
    <property type="entry name" value="Tyr_Pase_AS"/>
</dbReference>
<dbReference type="Gene3D" id="3.90.190.10">
    <property type="entry name" value="Protein tyrosine phosphatase superfamily"/>
    <property type="match status" value="1"/>
</dbReference>
<dbReference type="PROSITE" id="PS00383">
    <property type="entry name" value="TYR_PHOSPHATASE_1"/>
    <property type="match status" value="1"/>
</dbReference>
<gene>
    <name evidence="6" type="ORF">NLJ89_g462</name>
</gene>
<evidence type="ECO:0000256" key="2">
    <source>
        <dbReference type="ARBA" id="ARBA00022801"/>
    </source>
</evidence>
<feature type="compositionally biased region" description="Polar residues" evidence="3">
    <location>
        <begin position="224"/>
        <end position="235"/>
    </location>
</feature>
<dbReference type="GO" id="GO:0046856">
    <property type="term" value="P:phosphatidylinositol dephosphorylation"/>
    <property type="evidence" value="ECO:0007669"/>
    <property type="project" value="TreeGrafter"/>
</dbReference>
<dbReference type="GO" id="GO:0048870">
    <property type="term" value="P:cell motility"/>
    <property type="evidence" value="ECO:0007669"/>
    <property type="project" value="TreeGrafter"/>
</dbReference>
<evidence type="ECO:0000313" key="6">
    <source>
        <dbReference type="EMBL" id="KAJ3517518.1"/>
    </source>
</evidence>
<proteinExistence type="predicted"/>
<organism evidence="6 7">
    <name type="scientific">Agrocybe chaxingu</name>
    <dbReference type="NCBI Taxonomy" id="84603"/>
    <lineage>
        <taxon>Eukaryota</taxon>
        <taxon>Fungi</taxon>
        <taxon>Dikarya</taxon>
        <taxon>Basidiomycota</taxon>
        <taxon>Agaricomycotina</taxon>
        <taxon>Agaricomycetes</taxon>
        <taxon>Agaricomycetidae</taxon>
        <taxon>Agaricales</taxon>
        <taxon>Agaricineae</taxon>
        <taxon>Strophariaceae</taxon>
        <taxon>Agrocybe</taxon>
    </lineage>
</organism>
<reference evidence="6" key="1">
    <citation type="submission" date="2022-07" db="EMBL/GenBank/DDBJ databases">
        <title>Genome Sequence of Agrocybe chaxingu.</title>
        <authorList>
            <person name="Buettner E."/>
        </authorList>
    </citation>
    <scope>NUCLEOTIDE SEQUENCE</scope>
    <source>
        <strain evidence="6">MP-N11</strain>
    </source>
</reference>
<feature type="domain" description="Phosphatase tensin-type" evidence="5">
    <location>
        <begin position="16"/>
        <end position="235"/>
    </location>
</feature>
<protein>
    <recommendedName>
        <fullName evidence="1">phosphatidylinositol-3,4,5-trisphosphate 3-phosphatase</fullName>
        <ecNumber evidence="1">3.1.3.67</ecNumber>
    </recommendedName>
</protein>
<dbReference type="EC" id="3.1.3.67" evidence="1"/>
<dbReference type="PANTHER" id="PTHR12305">
    <property type="entry name" value="PHOSPHATASE WITH HOMOLOGY TO TENSIN"/>
    <property type="match status" value="1"/>
</dbReference>
<dbReference type="InterPro" id="IPR051281">
    <property type="entry name" value="Dual-spec_lipid-protein_phosph"/>
</dbReference>